<evidence type="ECO:0000313" key="1">
    <source>
        <dbReference type="EMBL" id="GKV49661.1"/>
    </source>
</evidence>
<dbReference type="Proteomes" id="UP001054252">
    <property type="component" value="Unassembled WGS sequence"/>
</dbReference>
<dbReference type="AlphaFoldDB" id="A0AAV5MLJ0"/>
<keyword evidence="2" id="KW-1185">Reference proteome</keyword>
<proteinExistence type="predicted"/>
<accession>A0AAV5MLJ0</accession>
<name>A0AAV5MLJ0_9ROSI</name>
<comment type="caution">
    <text evidence="1">The sequence shown here is derived from an EMBL/GenBank/DDBJ whole genome shotgun (WGS) entry which is preliminary data.</text>
</comment>
<dbReference type="EMBL" id="BPVZ01000311">
    <property type="protein sequence ID" value="GKV49661.1"/>
    <property type="molecule type" value="Genomic_DNA"/>
</dbReference>
<reference evidence="1 2" key="1">
    <citation type="journal article" date="2021" name="Commun. Biol.">
        <title>The genome of Shorea leprosula (Dipterocarpaceae) highlights the ecological relevance of drought in aseasonal tropical rainforests.</title>
        <authorList>
            <person name="Ng K.K.S."/>
            <person name="Kobayashi M.J."/>
            <person name="Fawcett J.A."/>
            <person name="Hatakeyama M."/>
            <person name="Paape T."/>
            <person name="Ng C.H."/>
            <person name="Ang C.C."/>
            <person name="Tnah L.H."/>
            <person name="Lee C.T."/>
            <person name="Nishiyama T."/>
            <person name="Sese J."/>
            <person name="O'Brien M.J."/>
            <person name="Copetti D."/>
            <person name="Mohd Noor M.I."/>
            <person name="Ong R.C."/>
            <person name="Putra M."/>
            <person name="Sireger I.Z."/>
            <person name="Indrioko S."/>
            <person name="Kosugi Y."/>
            <person name="Izuno A."/>
            <person name="Isagi Y."/>
            <person name="Lee S.L."/>
            <person name="Shimizu K.K."/>
        </authorList>
    </citation>
    <scope>NUCLEOTIDE SEQUENCE [LARGE SCALE GENOMIC DNA]</scope>
    <source>
        <strain evidence="1">214</strain>
    </source>
</reference>
<sequence length="49" mass="5347">MQEGMEGNPVAGIVKNVYFVLSVLPVPITSTFPKVELECVFEIAMCMGK</sequence>
<organism evidence="1 2">
    <name type="scientific">Rubroshorea leprosula</name>
    <dbReference type="NCBI Taxonomy" id="152421"/>
    <lineage>
        <taxon>Eukaryota</taxon>
        <taxon>Viridiplantae</taxon>
        <taxon>Streptophyta</taxon>
        <taxon>Embryophyta</taxon>
        <taxon>Tracheophyta</taxon>
        <taxon>Spermatophyta</taxon>
        <taxon>Magnoliopsida</taxon>
        <taxon>eudicotyledons</taxon>
        <taxon>Gunneridae</taxon>
        <taxon>Pentapetalae</taxon>
        <taxon>rosids</taxon>
        <taxon>malvids</taxon>
        <taxon>Malvales</taxon>
        <taxon>Dipterocarpaceae</taxon>
        <taxon>Rubroshorea</taxon>
    </lineage>
</organism>
<gene>
    <name evidence="1" type="ORF">SLEP1_g56400</name>
</gene>
<evidence type="ECO:0000313" key="2">
    <source>
        <dbReference type="Proteomes" id="UP001054252"/>
    </source>
</evidence>
<protein>
    <submittedName>
        <fullName evidence="1">Uncharacterized protein</fullName>
    </submittedName>
</protein>